<protein>
    <submittedName>
        <fullName evidence="1">Uncharacterized protein</fullName>
    </submittedName>
</protein>
<accession>A0ABR1GCA5</accession>
<dbReference type="EMBL" id="JBBJCI010000034">
    <property type="protein sequence ID" value="KAK7253665.1"/>
    <property type="molecule type" value="Genomic_DNA"/>
</dbReference>
<gene>
    <name evidence="1" type="ORF">SO694_00002234</name>
</gene>
<reference evidence="1 2" key="1">
    <citation type="submission" date="2024-03" db="EMBL/GenBank/DDBJ databases">
        <title>Aureococcus anophagefferens CCMP1851 and Kratosvirus quantuckense: Draft genome of a second virus-susceptible host strain in the model system.</title>
        <authorList>
            <person name="Chase E."/>
            <person name="Truchon A.R."/>
            <person name="Schepens W."/>
            <person name="Wilhelm S.W."/>
        </authorList>
    </citation>
    <scope>NUCLEOTIDE SEQUENCE [LARGE SCALE GENOMIC DNA]</scope>
    <source>
        <strain evidence="1 2">CCMP1851</strain>
    </source>
</reference>
<name>A0ABR1GCA5_AURAN</name>
<evidence type="ECO:0000313" key="1">
    <source>
        <dbReference type="EMBL" id="KAK7253665.1"/>
    </source>
</evidence>
<evidence type="ECO:0000313" key="2">
    <source>
        <dbReference type="Proteomes" id="UP001363151"/>
    </source>
</evidence>
<organism evidence="1 2">
    <name type="scientific">Aureococcus anophagefferens</name>
    <name type="common">Harmful bloom alga</name>
    <dbReference type="NCBI Taxonomy" id="44056"/>
    <lineage>
        <taxon>Eukaryota</taxon>
        <taxon>Sar</taxon>
        <taxon>Stramenopiles</taxon>
        <taxon>Ochrophyta</taxon>
        <taxon>Pelagophyceae</taxon>
        <taxon>Pelagomonadales</taxon>
        <taxon>Pelagomonadaceae</taxon>
        <taxon>Aureococcus</taxon>
    </lineage>
</organism>
<keyword evidence="2" id="KW-1185">Reference proteome</keyword>
<dbReference type="KEGG" id="aaf:AURANDRAFT_64006"/>
<dbReference type="Proteomes" id="UP001363151">
    <property type="component" value="Unassembled WGS sequence"/>
</dbReference>
<proteinExistence type="predicted"/>
<sequence length="610" mass="67469">MRRRAALAGWLLLVLQTCAENRTGRQLLVRDEAHLERALKKKPRRIKVGAGLPWAKKARSSPRPSPRPTPAAPAFGDAPPGSAATYARYHGMFHCTVGSPCPSYSASFLASKAQLLDNPVTPQKMRRKNTNMETASYHSMGSGGAYDVWRTVDALDYAVEHLSMREPAFESHLQPDFDVIACDHRYERMIHSQKTGADKASAIGDAVYGAFVDRLAAYEKRLKEKCGGDDPALRSQARDTDALKTVGVMPLYAAGHADASGEADKDSLHGAGSGHTRYESKALYLNITIRSVRCHFGAVAVSALHPGDRAYLERGEGLPVIDDVLWVDPDHLPVNKPSFLGVATVRAIQRRWTNETTPLWDQLAYVHYTEADQVVHVRARHRHKLYAPLKRTKADAKKLSVVTPHRLNAVPRSQDFEPLRAAFDAPSYGHNLPEDPGDELFADLERRAAALRRDRYGLKDDYAPKRDFWHRNLFGETSRAGGGWVRRELEGYGAKRMLSVGDDLRDGSCCYLKRGETEYPYNRRGKRAGVRVDPSKAGDYESHPFSDESVDRDSPVELLALGDHGLGILAALCCHICARKSKLGRHCDNYCVPAKPGDEDCAVGAFADPA</sequence>
<comment type="caution">
    <text evidence="1">The sequence shown here is derived from an EMBL/GenBank/DDBJ whole genome shotgun (WGS) entry which is preliminary data.</text>
</comment>